<dbReference type="EMBL" id="CP072110">
    <property type="protein sequence ID" value="QTH63076.1"/>
    <property type="molecule type" value="Genomic_DNA"/>
</dbReference>
<sequence length="249" mass="27539">MKSIFKLSALSLALLSTSVFADDAAEENDELDVSAEVGVLITTGNTESSSYYGNLTVEQNLFQWKNKYTLDFLMKENETENAAGETVTQKTDDRYTLSAQGDYKLGENSAVFIFGSYTDDEFGAYAKYTTIAAGYSFRALDREDMFLDINVGPGYSRGEDQDGDTDSGVVGRFSGAYQWKFSNSAKFIQNVSIEYAEFNTRTITETAVRATLTDMMKMKVGFKTISNSDVDEGLEKTDTETAVTLVVNF</sequence>
<evidence type="ECO:0000313" key="2">
    <source>
        <dbReference type="EMBL" id="QTH63076.1"/>
    </source>
</evidence>
<protein>
    <submittedName>
        <fullName evidence="2">DUF481 domain-containing protein</fullName>
    </submittedName>
</protein>
<dbReference type="InterPro" id="IPR007433">
    <property type="entry name" value="DUF481"/>
</dbReference>
<dbReference type="SUPFAM" id="SSF56935">
    <property type="entry name" value="Porins"/>
    <property type="match status" value="1"/>
</dbReference>
<evidence type="ECO:0000256" key="1">
    <source>
        <dbReference type="SAM" id="SignalP"/>
    </source>
</evidence>
<keyword evidence="3" id="KW-1185">Reference proteome</keyword>
<dbReference type="Pfam" id="PF04338">
    <property type="entry name" value="DUF481"/>
    <property type="match status" value="1"/>
</dbReference>
<feature type="signal peptide" evidence="1">
    <location>
        <begin position="1"/>
        <end position="21"/>
    </location>
</feature>
<organism evidence="2 3">
    <name type="scientific">Psychrosphaera ytuae</name>
    <dbReference type="NCBI Taxonomy" id="2820710"/>
    <lineage>
        <taxon>Bacteria</taxon>
        <taxon>Pseudomonadati</taxon>
        <taxon>Pseudomonadota</taxon>
        <taxon>Gammaproteobacteria</taxon>
        <taxon>Alteromonadales</taxon>
        <taxon>Pseudoalteromonadaceae</taxon>
        <taxon>Psychrosphaera</taxon>
    </lineage>
</organism>
<keyword evidence="1" id="KW-0732">Signal</keyword>
<dbReference type="AlphaFoldDB" id="A0A975HHD8"/>
<dbReference type="KEGG" id="psym:J1N51_10010"/>
<gene>
    <name evidence="2" type="ORF">J1N51_10010</name>
</gene>
<proteinExistence type="predicted"/>
<reference evidence="2" key="1">
    <citation type="submission" date="2021-03" db="EMBL/GenBank/DDBJ databases">
        <title>Description of Psychrosphaera ytuae sp. nov. isolated from deep sea sediment of South China Sea.</title>
        <authorList>
            <person name="Zhang J."/>
            <person name="Xu X.-D."/>
        </authorList>
    </citation>
    <scope>NUCLEOTIDE SEQUENCE</scope>
    <source>
        <strain evidence="2">MTZ26</strain>
    </source>
</reference>
<name>A0A975HHD8_9GAMM</name>
<accession>A0A975HHD8</accession>
<dbReference type="Proteomes" id="UP000682739">
    <property type="component" value="Chromosome"/>
</dbReference>
<dbReference type="RefSeq" id="WP_208830934.1">
    <property type="nucleotide sequence ID" value="NZ_CP072110.1"/>
</dbReference>
<feature type="chain" id="PRO_5038090201" evidence="1">
    <location>
        <begin position="22"/>
        <end position="249"/>
    </location>
</feature>
<evidence type="ECO:0000313" key="3">
    <source>
        <dbReference type="Proteomes" id="UP000682739"/>
    </source>
</evidence>